<evidence type="ECO:0000256" key="3">
    <source>
        <dbReference type="ARBA" id="ARBA00022679"/>
    </source>
</evidence>
<accession>A0ABW3ZS44</accession>
<dbReference type="InterPro" id="IPR015424">
    <property type="entry name" value="PyrdxlP-dep_Trfase"/>
</dbReference>
<feature type="binding site" evidence="5">
    <location>
        <position position="122"/>
    </location>
    <ligand>
        <name>pyridoxal 5'-phosphate</name>
        <dbReference type="ChEBI" id="CHEBI:597326"/>
    </ligand>
</feature>
<dbReference type="NCBIfam" id="NF002325">
    <property type="entry name" value="PRK01278.1"/>
    <property type="match status" value="1"/>
</dbReference>
<dbReference type="PIRSF" id="PIRSF000521">
    <property type="entry name" value="Transaminase_4ab_Lys_Orn"/>
    <property type="match status" value="1"/>
</dbReference>
<comment type="subcellular location">
    <subcellularLocation>
        <location evidence="5">Cytoplasm</location>
    </subcellularLocation>
</comment>
<keyword evidence="5" id="KW-0055">Arginine biosynthesis</keyword>
<comment type="subunit">
    <text evidence="5">Homodimer.</text>
</comment>
<keyword evidence="1 5" id="KW-0032">Aminotransferase</keyword>
<name>A0ABW3ZS44_9BACI</name>
<dbReference type="EC" id="2.6.1.11" evidence="5"/>
<feature type="modified residue" description="N6-(pyridoxal phosphate)lysine" evidence="5">
    <location>
        <position position="236"/>
    </location>
</feature>
<dbReference type="InterPro" id="IPR049704">
    <property type="entry name" value="Aminotrans_3_PPA_site"/>
</dbReference>
<dbReference type="Pfam" id="PF00202">
    <property type="entry name" value="Aminotran_3"/>
    <property type="match status" value="1"/>
</dbReference>
<evidence type="ECO:0000256" key="1">
    <source>
        <dbReference type="ARBA" id="ARBA00022576"/>
    </source>
</evidence>
<dbReference type="PANTHER" id="PTHR11986:SF79">
    <property type="entry name" value="ACETYLORNITHINE AMINOTRANSFERASE, MITOCHONDRIAL"/>
    <property type="match status" value="1"/>
</dbReference>
<keyword evidence="4 5" id="KW-0663">Pyridoxal phosphate</keyword>
<dbReference type="InterPro" id="IPR004636">
    <property type="entry name" value="AcOrn/SuccOrn_fam"/>
</dbReference>
<dbReference type="PROSITE" id="PS00600">
    <property type="entry name" value="AA_TRANSFER_CLASS_3"/>
    <property type="match status" value="1"/>
</dbReference>
<dbReference type="HAMAP" id="MF_01107">
    <property type="entry name" value="ArgD_aminotrans_3"/>
    <property type="match status" value="1"/>
</dbReference>
<keyword evidence="7" id="KW-1185">Reference proteome</keyword>
<dbReference type="GO" id="GO:0003992">
    <property type="term" value="F:N2-acetyl-L-ornithine:2-oxoglutarate 5-aminotransferase activity"/>
    <property type="evidence" value="ECO:0007669"/>
    <property type="project" value="UniProtKB-EC"/>
</dbReference>
<protein>
    <recommendedName>
        <fullName evidence="5">Acetylornithine aminotransferase</fullName>
        <shortName evidence="5">ACOAT</shortName>
        <ecNumber evidence="5">2.6.1.11</ecNumber>
    </recommendedName>
</protein>
<comment type="caution">
    <text evidence="6">The sequence shown here is derived from an EMBL/GenBank/DDBJ whole genome shotgun (WGS) entry which is preliminary data.</text>
</comment>
<comment type="catalytic activity">
    <reaction evidence="5">
        <text>N(2)-acetyl-L-ornithine + 2-oxoglutarate = N-acetyl-L-glutamate 5-semialdehyde + L-glutamate</text>
        <dbReference type="Rhea" id="RHEA:18049"/>
        <dbReference type="ChEBI" id="CHEBI:16810"/>
        <dbReference type="ChEBI" id="CHEBI:29123"/>
        <dbReference type="ChEBI" id="CHEBI:29985"/>
        <dbReference type="ChEBI" id="CHEBI:57805"/>
        <dbReference type="EC" id="2.6.1.11"/>
    </reaction>
</comment>
<dbReference type="InterPro" id="IPR005814">
    <property type="entry name" value="Aminotrans_3"/>
</dbReference>
<evidence type="ECO:0000313" key="6">
    <source>
        <dbReference type="EMBL" id="MFD1361084.1"/>
    </source>
</evidence>
<feature type="binding site" evidence="5">
    <location>
        <begin position="207"/>
        <end position="210"/>
    </location>
    <ligand>
        <name>pyridoxal 5'-phosphate</name>
        <dbReference type="ChEBI" id="CHEBI:597326"/>
    </ligand>
</feature>
<keyword evidence="2 5" id="KW-0028">Amino-acid biosynthesis</keyword>
<evidence type="ECO:0000256" key="2">
    <source>
        <dbReference type="ARBA" id="ARBA00022605"/>
    </source>
</evidence>
<keyword evidence="3 5" id="KW-0808">Transferase</keyword>
<sequence>MSALFPTYKRFNLSVKQASGTTVEDTDGNTYLDFGAGIGVCNLGHRHPDVQLALENQLNQYWHVSNLYQQPIQEATAKWLIENSTGDQVFFCNSGTEANESAIKLARKATGKHKIISFKQSFHGRTFGSMAATGQEKIHTGFGPMLESFHYVPFNDRDAVKRAVDGDTAAIMMEMIQGEGGIHMADPDFVQEVAHVCRQNDVLLIIDEVQTGIGRTGKPFAYQHYDISPDIITSAKGLGGGVPIGAMMAKKTLRDAFGPGSHAATFGGNPLAMAAAQAVLKHVFQDDFLHGVTEKGRYLQERLNKSVGDLPVVSSIRGKGLMIGIECTEDVSHKISSLIDKGLLVLNAGPNVIRLLPPLIVSKQEIDVAVQLLSGVLTDEKASIT</sequence>
<feature type="binding site" evidence="5">
    <location>
        <position position="265"/>
    </location>
    <ligand>
        <name>pyridoxal 5'-phosphate</name>
        <dbReference type="ChEBI" id="CHEBI:597326"/>
    </ligand>
</feature>
<organism evidence="6 7">
    <name type="scientific">Lentibacillus salinarum</name>
    <dbReference type="NCBI Taxonomy" id="446820"/>
    <lineage>
        <taxon>Bacteria</taxon>
        <taxon>Bacillati</taxon>
        <taxon>Bacillota</taxon>
        <taxon>Bacilli</taxon>
        <taxon>Bacillales</taxon>
        <taxon>Bacillaceae</taxon>
        <taxon>Lentibacillus</taxon>
    </lineage>
</organism>
<gene>
    <name evidence="5" type="primary">argD</name>
    <name evidence="6" type="ORF">ACFQ4A_05290</name>
</gene>
<comment type="miscellaneous">
    <text evidence="5">May also have succinyldiaminopimelate aminotransferase activity, thus carrying out the corresponding step in lysine biosynthesis.</text>
</comment>
<dbReference type="NCBIfam" id="TIGR00707">
    <property type="entry name" value="argD"/>
    <property type="match status" value="1"/>
</dbReference>
<dbReference type="InterPro" id="IPR015421">
    <property type="entry name" value="PyrdxlP-dep_Trfase_major"/>
</dbReference>
<dbReference type="Proteomes" id="UP001597178">
    <property type="component" value="Unassembled WGS sequence"/>
</dbReference>
<proteinExistence type="inferred from homology"/>
<comment type="pathway">
    <text evidence="5">Amino-acid biosynthesis; L-arginine biosynthesis; N(2)-acetyl-L-ornithine from L-glutamate: step 4/4.</text>
</comment>
<dbReference type="InterPro" id="IPR015422">
    <property type="entry name" value="PyrdxlP-dep_Trfase_small"/>
</dbReference>
<dbReference type="CDD" id="cd00610">
    <property type="entry name" value="OAT_like"/>
    <property type="match status" value="1"/>
</dbReference>
<dbReference type="RefSeq" id="WP_382398314.1">
    <property type="nucleotide sequence ID" value="NZ_JBHTNH010000006.1"/>
</dbReference>
<dbReference type="SUPFAM" id="SSF53383">
    <property type="entry name" value="PLP-dependent transferases"/>
    <property type="match status" value="1"/>
</dbReference>
<dbReference type="NCBIfam" id="NF002797">
    <property type="entry name" value="PRK02936.1"/>
    <property type="match status" value="1"/>
</dbReference>
<evidence type="ECO:0000313" key="7">
    <source>
        <dbReference type="Proteomes" id="UP001597178"/>
    </source>
</evidence>
<reference evidence="7" key="1">
    <citation type="journal article" date="2019" name="Int. J. Syst. Evol. Microbiol.">
        <title>The Global Catalogue of Microorganisms (GCM) 10K type strain sequencing project: providing services to taxonomists for standard genome sequencing and annotation.</title>
        <authorList>
            <consortium name="The Broad Institute Genomics Platform"/>
            <consortium name="The Broad Institute Genome Sequencing Center for Infectious Disease"/>
            <person name="Wu L."/>
            <person name="Ma J."/>
        </authorList>
    </citation>
    <scope>NUCLEOTIDE SEQUENCE [LARGE SCALE GENOMIC DNA]</scope>
    <source>
        <strain evidence="7">CCUG 54822</strain>
    </source>
</reference>
<dbReference type="InterPro" id="IPR050103">
    <property type="entry name" value="Class-III_PLP-dep_AT"/>
</dbReference>
<comment type="cofactor">
    <cofactor evidence="5">
        <name>pyridoxal 5'-phosphate</name>
        <dbReference type="ChEBI" id="CHEBI:597326"/>
    </cofactor>
    <text evidence="5">Binds 1 pyridoxal phosphate per subunit.</text>
</comment>
<dbReference type="PANTHER" id="PTHR11986">
    <property type="entry name" value="AMINOTRANSFERASE CLASS III"/>
    <property type="match status" value="1"/>
</dbReference>
<keyword evidence="5" id="KW-0963">Cytoplasm</keyword>
<dbReference type="EMBL" id="JBHTNH010000006">
    <property type="protein sequence ID" value="MFD1361084.1"/>
    <property type="molecule type" value="Genomic_DNA"/>
</dbReference>
<dbReference type="Gene3D" id="3.90.1150.10">
    <property type="entry name" value="Aspartate Aminotransferase, domain 1"/>
    <property type="match status" value="1"/>
</dbReference>
<feature type="binding site" evidence="5">
    <location>
        <position position="125"/>
    </location>
    <ligand>
        <name>N(2)-acetyl-L-ornithine</name>
        <dbReference type="ChEBI" id="CHEBI:57805"/>
    </ligand>
</feature>
<evidence type="ECO:0000256" key="4">
    <source>
        <dbReference type="ARBA" id="ARBA00022898"/>
    </source>
</evidence>
<comment type="caution">
    <text evidence="5">Lacks conserved residue(s) required for the propagation of feature annotation.</text>
</comment>
<feature type="binding site" evidence="5">
    <location>
        <begin position="95"/>
        <end position="96"/>
    </location>
    <ligand>
        <name>pyridoxal 5'-phosphate</name>
        <dbReference type="ChEBI" id="CHEBI:597326"/>
    </ligand>
</feature>
<evidence type="ECO:0000256" key="5">
    <source>
        <dbReference type="HAMAP-Rule" id="MF_01107"/>
    </source>
</evidence>
<comment type="similarity">
    <text evidence="5">Belongs to the class-III pyridoxal-phosphate-dependent aminotransferase family. ArgD subfamily.</text>
</comment>
<dbReference type="Gene3D" id="3.40.640.10">
    <property type="entry name" value="Type I PLP-dependent aspartate aminotransferase-like (Major domain)"/>
    <property type="match status" value="1"/>
</dbReference>